<sequence length="697" mass="72185">MSNPTPARLQKAKAAAVATAIVATTAALTAGVASSAPDPLMAEKRTLTAEVSLTAAPQLPSMPNIVGIYGVGPVFWAAQLLGITPQNVIEAAAGAVGGSELATAVNQLLDVLDKISPVEAGVKGPLPSDVYDAVNGLQYSTTGVADALTAPIKGIPVIGPALAKAFANAVAALVKTAPILNQRRAIIFSESLGGLTTSLAYRDMIKAVQSNDPDWGVGVTGQWLVFFNNPSRPGGGLFALATPFTNLLGVNLATPPAGSYTNEDANNGNMTKVLNTSILDITWAYNPLSDAPTTLNPLAWANAAAGGVFLTYLIPSDGNNIDSLILPLGLGIADGLKVMLDPTGGQGVEMVPGWADIVRTAKDIDWLHLGLGEALDKVADATKFPGTATYITYDSGNLPLLEPFNMAPRLLNLVPGVHVPTPLTDSVEDALRMLVNMGYQDVDPVTLQRTYNMGGQQAYLWHSPLTPTQQLAATQTVFNALVDGIEANALTPSKWTPKLPGVDLSPATQNPLSEATAKALRDAIDQMQKNVTDPMFHAVETGLAPVTGALDGVNAQVTAAIDTALKVKEPTKTTAKSTTPAAAPAPLTSIPSTNSELRTLDVASTATRLDKTAQKITESLKAAPGKHAADPSDPLKKSVKDTVAKVRNGMNDTAGKVEQAGKDIAKNVEKVTKPAKEQSKDSSPKGKSAKASGKAAA</sequence>
<comment type="caution">
    <text evidence="3">The sequence shown here is derived from an EMBL/GenBank/DDBJ whole genome shotgun (WGS) entry which is preliminary data.</text>
</comment>
<dbReference type="STRING" id="146020.RMCB_1223"/>
<feature type="compositionally biased region" description="Basic and acidic residues" evidence="1">
    <location>
        <begin position="659"/>
        <end position="684"/>
    </location>
</feature>
<reference evidence="4" key="2">
    <citation type="submission" date="2016-02" db="EMBL/GenBank/DDBJ databases">
        <title>Draft genome sequence of five rapidly growing Mycobacterium species.</title>
        <authorList>
            <person name="Katahira K."/>
            <person name="Gotou Y."/>
            <person name="Iida K."/>
            <person name="Ogura Y."/>
            <person name="Hayashi T."/>
        </authorList>
    </citation>
    <scope>NUCLEOTIDE SEQUENCE [LARGE SCALE GENOMIC DNA]</scope>
    <source>
        <strain evidence="4">JCM15654</strain>
    </source>
</reference>
<keyword evidence="2" id="KW-0732">Signal</keyword>
<dbReference type="EMBL" id="BCSX01000015">
    <property type="protein sequence ID" value="GAS87127.1"/>
    <property type="molecule type" value="Genomic_DNA"/>
</dbReference>
<evidence type="ECO:0000256" key="1">
    <source>
        <dbReference type="SAM" id="MobiDB-lite"/>
    </source>
</evidence>
<dbReference type="OrthoDB" id="4764332at2"/>
<proteinExistence type="predicted"/>
<feature type="signal peptide" evidence="2">
    <location>
        <begin position="1"/>
        <end position="29"/>
    </location>
</feature>
<organism evidence="3 4">
    <name type="scientific">Mycolicibacterium brisbanense</name>
    <dbReference type="NCBI Taxonomy" id="146020"/>
    <lineage>
        <taxon>Bacteria</taxon>
        <taxon>Bacillati</taxon>
        <taxon>Actinomycetota</taxon>
        <taxon>Actinomycetes</taxon>
        <taxon>Mycobacteriales</taxon>
        <taxon>Mycobacteriaceae</taxon>
        <taxon>Mycolicibacterium</taxon>
    </lineage>
</organism>
<dbReference type="RefSeq" id="WP_109784187.1">
    <property type="nucleotide sequence ID" value="NZ_BCSX01000015.1"/>
</dbReference>
<dbReference type="Proteomes" id="UP000069620">
    <property type="component" value="Unassembled WGS sequence"/>
</dbReference>
<evidence type="ECO:0000256" key="2">
    <source>
        <dbReference type="SAM" id="SignalP"/>
    </source>
</evidence>
<reference evidence="4" key="1">
    <citation type="journal article" date="2016" name="Genome Announc.">
        <title>Draft Genome Sequences of Five Rapidly Growing Mycobacterium Species, M. thermoresistibile, M. fortuitum subsp. acetamidolyticum, M. canariasense, M. brisbanense, and M. novocastrense.</title>
        <authorList>
            <person name="Katahira K."/>
            <person name="Ogura Y."/>
            <person name="Gotoh Y."/>
            <person name="Hayashi T."/>
        </authorList>
    </citation>
    <scope>NUCLEOTIDE SEQUENCE [LARGE SCALE GENOMIC DNA]</scope>
    <source>
        <strain evidence="4">JCM15654</strain>
    </source>
</reference>
<gene>
    <name evidence="3" type="ORF">RMCB_1223</name>
</gene>
<evidence type="ECO:0000313" key="3">
    <source>
        <dbReference type="EMBL" id="GAS87127.1"/>
    </source>
</evidence>
<feature type="region of interest" description="Disordered" evidence="1">
    <location>
        <begin position="649"/>
        <end position="697"/>
    </location>
</feature>
<name>A0A100VW55_9MYCO</name>
<feature type="compositionally biased region" description="Low complexity" evidence="1">
    <location>
        <begin position="685"/>
        <end position="697"/>
    </location>
</feature>
<evidence type="ECO:0000313" key="4">
    <source>
        <dbReference type="Proteomes" id="UP000069620"/>
    </source>
</evidence>
<feature type="region of interest" description="Disordered" evidence="1">
    <location>
        <begin position="571"/>
        <end position="592"/>
    </location>
</feature>
<dbReference type="AlphaFoldDB" id="A0A100VW55"/>
<feature type="chain" id="PRO_5039294891" evidence="2">
    <location>
        <begin position="30"/>
        <end position="697"/>
    </location>
</feature>
<protein>
    <submittedName>
        <fullName evidence="3">AAA ATPase containing von Willebrand factor type A (VWA) domain-like protein</fullName>
    </submittedName>
</protein>
<keyword evidence="4" id="KW-1185">Reference proteome</keyword>
<accession>A0A100VW55</accession>
<feature type="compositionally biased region" description="Low complexity" evidence="1">
    <location>
        <begin position="572"/>
        <end position="592"/>
    </location>
</feature>